<dbReference type="Proteomes" id="UP000095284">
    <property type="component" value="Unplaced"/>
</dbReference>
<reference evidence="4" key="2">
    <citation type="submission" date="2020-08" db="EMBL/GenBank/DDBJ databases">
        <authorList>
            <person name="Kikuchi T."/>
        </authorList>
    </citation>
    <scope>NUCLEOTIDE SEQUENCE</scope>
    <source>
        <strain evidence="3">Ka4C1</strain>
    </source>
</reference>
<evidence type="ECO:0000256" key="2">
    <source>
        <dbReference type="SAM" id="SignalP"/>
    </source>
</evidence>
<organism evidence="5 7">
    <name type="scientific">Bursaphelenchus xylophilus</name>
    <name type="common">Pinewood nematode worm</name>
    <name type="synonym">Aphelenchoides xylophilus</name>
    <dbReference type="NCBI Taxonomy" id="6326"/>
    <lineage>
        <taxon>Eukaryota</taxon>
        <taxon>Metazoa</taxon>
        <taxon>Ecdysozoa</taxon>
        <taxon>Nematoda</taxon>
        <taxon>Chromadorea</taxon>
        <taxon>Rhabditida</taxon>
        <taxon>Tylenchina</taxon>
        <taxon>Tylenchomorpha</taxon>
        <taxon>Aphelenchoidea</taxon>
        <taxon>Aphelenchoididae</taxon>
        <taxon>Bursaphelenchus</taxon>
    </lineage>
</organism>
<gene>
    <name evidence="3" type="ORF">BXYJ_LOCUS3662</name>
</gene>
<sequence length="129" mass="14981">MKFSGSLLSIVFLSFLAVANGDYFENKCSQFVLSHQTRIEKVLNDTVKRHEAIKQTAKDLNKFARKQHLRYRLKAKISDCLRRQEETNDLIMTGVKCCNASGSTRYGNQFHNNILILLGFFAFCFLFRY</sequence>
<dbReference type="Proteomes" id="UP000582659">
    <property type="component" value="Unassembled WGS sequence"/>
</dbReference>
<reference evidence="7" key="1">
    <citation type="submission" date="2016-11" db="UniProtKB">
        <authorList>
            <consortium name="WormBaseParasite"/>
        </authorList>
    </citation>
    <scope>IDENTIFICATION</scope>
</reference>
<dbReference type="AlphaFoldDB" id="A0A1I7RWC9"/>
<feature type="chain" id="PRO_5035399601" evidence="2">
    <location>
        <begin position="22"/>
        <end position="129"/>
    </location>
</feature>
<dbReference type="SMR" id="A0A1I7RWC9"/>
<name>A0A1I7RWC9_BURXY</name>
<proteinExistence type="predicted"/>
<keyword evidence="2" id="KW-0732">Signal</keyword>
<evidence type="ECO:0000313" key="4">
    <source>
        <dbReference type="EMBL" id="CAG9095475.1"/>
    </source>
</evidence>
<evidence type="ECO:0000313" key="3">
    <source>
        <dbReference type="EMBL" id="CAD5214703.1"/>
    </source>
</evidence>
<feature type="transmembrane region" description="Helical" evidence="1">
    <location>
        <begin position="110"/>
        <end position="127"/>
    </location>
</feature>
<keyword evidence="1" id="KW-0812">Transmembrane</keyword>
<dbReference type="EMBL" id="CAJFDI010000002">
    <property type="protein sequence ID" value="CAD5214703.1"/>
    <property type="molecule type" value="Genomic_DNA"/>
</dbReference>
<evidence type="ECO:0000256" key="1">
    <source>
        <dbReference type="SAM" id="Phobius"/>
    </source>
</evidence>
<feature type="signal peptide" evidence="2">
    <location>
        <begin position="1"/>
        <end position="21"/>
    </location>
</feature>
<keyword evidence="6" id="KW-1185">Reference proteome</keyword>
<accession>A0A1I7RWC9</accession>
<dbReference type="EMBL" id="CAJFCV020000002">
    <property type="protein sequence ID" value="CAG9095475.1"/>
    <property type="molecule type" value="Genomic_DNA"/>
</dbReference>
<evidence type="ECO:0000313" key="6">
    <source>
        <dbReference type="Proteomes" id="UP000659654"/>
    </source>
</evidence>
<dbReference type="Proteomes" id="UP000659654">
    <property type="component" value="Unassembled WGS sequence"/>
</dbReference>
<protein>
    <submittedName>
        <fullName evidence="3">(pine wood nematode) hypothetical protein</fullName>
    </submittedName>
</protein>
<dbReference type="WBParaSite" id="BXY_0504200.1">
    <property type="protein sequence ID" value="BXY_0504200.1"/>
    <property type="gene ID" value="BXY_0504200"/>
</dbReference>
<keyword evidence="1" id="KW-0472">Membrane</keyword>
<keyword evidence="1" id="KW-1133">Transmembrane helix</keyword>
<evidence type="ECO:0000313" key="5">
    <source>
        <dbReference type="Proteomes" id="UP000095284"/>
    </source>
</evidence>
<evidence type="ECO:0000313" key="7">
    <source>
        <dbReference type="WBParaSite" id="BXY_0504200.1"/>
    </source>
</evidence>